<evidence type="ECO:0000256" key="3">
    <source>
        <dbReference type="ARBA" id="ARBA00022643"/>
    </source>
</evidence>
<comment type="function">
    <text evidence="7">Flavin prenyltransferase that catalyzes the synthesis of the prenylated FMN cofactor (prenyl-FMN) for 4-hydroxy-3-polyprenylbenzoic acid decarboxylase UbiD. The prenyltransferase is metal-independent and links a dimethylallyl moiety from dimethylallyl monophosphate (DMAP) to the flavin N5 and C6 atoms of FMN.</text>
</comment>
<keyword evidence="4 7" id="KW-0808">Transferase</keyword>
<dbReference type="Gene3D" id="3.40.50.1950">
    <property type="entry name" value="Flavin prenyltransferase-like"/>
    <property type="match status" value="1"/>
</dbReference>
<comment type="catalytic activity">
    <reaction evidence="5 7">
        <text>dimethylallyl phosphate + FMNH2 = prenylated FMNH2 + phosphate</text>
        <dbReference type="Rhea" id="RHEA:37743"/>
        <dbReference type="ChEBI" id="CHEBI:43474"/>
        <dbReference type="ChEBI" id="CHEBI:57618"/>
        <dbReference type="ChEBI" id="CHEBI:87467"/>
        <dbReference type="ChEBI" id="CHEBI:88052"/>
        <dbReference type="EC" id="2.5.1.129"/>
    </reaction>
</comment>
<dbReference type="Pfam" id="PF02441">
    <property type="entry name" value="Flavoprotein"/>
    <property type="match status" value="1"/>
</dbReference>
<dbReference type="SUPFAM" id="SSF52507">
    <property type="entry name" value="Homo-oligomeric flavin-containing Cys decarboxylases, HFCD"/>
    <property type="match status" value="1"/>
</dbReference>
<keyword evidence="10" id="KW-1185">Reference proteome</keyword>
<feature type="binding site" evidence="7">
    <location>
        <begin position="98"/>
        <end position="101"/>
    </location>
    <ligand>
        <name>FMN</name>
        <dbReference type="ChEBI" id="CHEBI:58210"/>
    </ligand>
</feature>
<dbReference type="FunFam" id="3.40.50.1950:FF:000001">
    <property type="entry name" value="Flavin prenyltransferase UbiX"/>
    <property type="match status" value="1"/>
</dbReference>
<feature type="binding site" evidence="7">
    <location>
        <position position="163"/>
    </location>
    <ligand>
        <name>dimethylallyl phosphate</name>
        <dbReference type="ChEBI" id="CHEBI:88052"/>
    </ligand>
</feature>
<evidence type="ECO:0000256" key="1">
    <source>
        <dbReference type="ARBA" id="ARBA00022602"/>
    </source>
</evidence>
<keyword evidence="3 7" id="KW-0288">FMN</keyword>
<name>A0A2T5V7R5_9HYPH</name>
<comment type="caution">
    <text evidence="9">The sequence shown here is derived from an EMBL/GenBank/DDBJ whole genome shotgun (WGS) entry which is preliminary data.</text>
</comment>
<feature type="binding site" evidence="7">
    <location>
        <position position="47"/>
    </location>
    <ligand>
        <name>FMN</name>
        <dbReference type="ChEBI" id="CHEBI:58210"/>
    </ligand>
</feature>
<dbReference type="EC" id="2.5.1.129" evidence="7"/>
<dbReference type="NCBIfam" id="TIGR00421">
    <property type="entry name" value="ubiX_pad"/>
    <property type="match status" value="1"/>
</dbReference>
<evidence type="ECO:0000313" key="10">
    <source>
        <dbReference type="Proteomes" id="UP000244081"/>
    </source>
</evidence>
<feature type="binding site" evidence="7">
    <location>
        <position position="110"/>
    </location>
    <ligand>
        <name>FMN</name>
        <dbReference type="ChEBI" id="CHEBI:58210"/>
    </ligand>
</feature>
<feature type="binding site" evidence="7">
    <location>
        <begin position="20"/>
        <end position="22"/>
    </location>
    <ligand>
        <name>FMN</name>
        <dbReference type="ChEBI" id="CHEBI:58210"/>
    </ligand>
</feature>
<dbReference type="InterPro" id="IPR004507">
    <property type="entry name" value="UbiX-like"/>
</dbReference>
<comment type="similarity">
    <text evidence="6 7">Belongs to the UbiX/PAD1 family.</text>
</comment>
<evidence type="ECO:0000256" key="4">
    <source>
        <dbReference type="ARBA" id="ARBA00022679"/>
    </source>
</evidence>
<organism evidence="9 10">
    <name type="scientific">Breoghania corrubedonensis</name>
    <dbReference type="NCBI Taxonomy" id="665038"/>
    <lineage>
        <taxon>Bacteria</taxon>
        <taxon>Pseudomonadati</taxon>
        <taxon>Pseudomonadota</taxon>
        <taxon>Alphaproteobacteria</taxon>
        <taxon>Hyphomicrobiales</taxon>
        <taxon>Stappiaceae</taxon>
        <taxon>Breoghania</taxon>
    </lineage>
</organism>
<evidence type="ECO:0000256" key="7">
    <source>
        <dbReference type="HAMAP-Rule" id="MF_01984"/>
    </source>
</evidence>
<accession>A0A2T5V7R5</accession>
<dbReference type="InterPro" id="IPR036551">
    <property type="entry name" value="Flavin_trans-like"/>
</dbReference>
<dbReference type="InterPro" id="IPR003382">
    <property type="entry name" value="Flavoprotein"/>
</dbReference>
<dbReference type="HAMAP" id="MF_01984">
    <property type="entry name" value="ubiX_pad"/>
    <property type="match status" value="1"/>
</dbReference>
<sequence>MNRHRIYGVDRNRLIIGISGASGAIYGIRALELLKGVGDVETHLVLSPAASSTIEAETDFTGDEVAALADVVHDFRDVGASIASGSCRALGMLVAPCSIKTLSGVANSYCDSLMVRAADVCLKERRRLVLMVRETPLHAGHLDLMQRATGAGAVILPPVPAFYTKPQSLDDVVTHSVARALDLFDIEIDGVKRWKDG</sequence>
<reference evidence="9 10" key="1">
    <citation type="submission" date="2018-04" db="EMBL/GenBank/DDBJ databases">
        <title>Genomic Encyclopedia of Archaeal and Bacterial Type Strains, Phase II (KMG-II): from individual species to whole genera.</title>
        <authorList>
            <person name="Goeker M."/>
        </authorList>
    </citation>
    <scope>NUCLEOTIDE SEQUENCE [LARGE SCALE GENOMIC DNA]</scope>
    <source>
        <strain evidence="9 10">DSM 23382</strain>
    </source>
</reference>
<protein>
    <recommendedName>
        <fullName evidence="7">Flavin prenyltransferase UbiX</fullName>
        <ecNumber evidence="7">2.5.1.129</ecNumber>
    </recommendedName>
</protein>
<dbReference type="NCBIfam" id="NF004685">
    <property type="entry name" value="PRK06029.1"/>
    <property type="match status" value="1"/>
</dbReference>
<feature type="binding site" evidence="7">
    <location>
        <position position="179"/>
    </location>
    <ligand>
        <name>dimethylallyl phosphate</name>
        <dbReference type="ChEBI" id="CHEBI:88052"/>
    </ligand>
</feature>
<dbReference type="EMBL" id="QAYG01000006">
    <property type="protein sequence ID" value="PTW59783.1"/>
    <property type="molecule type" value="Genomic_DNA"/>
</dbReference>
<evidence type="ECO:0000259" key="8">
    <source>
        <dbReference type="Pfam" id="PF02441"/>
    </source>
</evidence>
<keyword evidence="1 7" id="KW-0637">Prenyltransferase</keyword>
<gene>
    <name evidence="7" type="primary">ubiX</name>
    <name evidence="9" type="ORF">C8N35_106168</name>
</gene>
<evidence type="ECO:0000256" key="2">
    <source>
        <dbReference type="ARBA" id="ARBA00022630"/>
    </source>
</evidence>
<keyword evidence="2 7" id="KW-0285">Flavoprotein</keyword>
<evidence type="ECO:0000313" key="9">
    <source>
        <dbReference type="EMBL" id="PTW59783.1"/>
    </source>
</evidence>
<evidence type="ECO:0000256" key="5">
    <source>
        <dbReference type="ARBA" id="ARBA00050612"/>
    </source>
</evidence>
<dbReference type="GO" id="GO:0106141">
    <property type="term" value="F:flavin prenyltransferase activity"/>
    <property type="evidence" value="ECO:0007669"/>
    <property type="project" value="UniProtKB-EC"/>
</dbReference>
<proteinExistence type="inferred from homology"/>
<feature type="domain" description="Flavoprotein" evidence="8">
    <location>
        <begin position="13"/>
        <end position="178"/>
    </location>
</feature>
<dbReference type="Proteomes" id="UP000244081">
    <property type="component" value="Unassembled WGS sequence"/>
</dbReference>
<feature type="binding site" evidence="7">
    <location>
        <position position="133"/>
    </location>
    <ligand>
        <name>FMN</name>
        <dbReference type="ChEBI" id="CHEBI:58210"/>
    </ligand>
</feature>
<evidence type="ECO:0000256" key="6">
    <source>
        <dbReference type="ARBA" id="ARBA00060793"/>
    </source>
</evidence>
<dbReference type="AlphaFoldDB" id="A0A2T5V7R5"/>